<feature type="signal peptide" evidence="1">
    <location>
        <begin position="1"/>
        <end position="19"/>
    </location>
</feature>
<accession>A0A0N4V4X4</accession>
<keyword evidence="3" id="KW-1185">Reference proteome</keyword>
<dbReference type="WBParaSite" id="EVEC_0000522701-mRNA-1">
    <property type="protein sequence ID" value="EVEC_0000522701-mRNA-1"/>
    <property type="gene ID" value="EVEC_0000522701"/>
</dbReference>
<gene>
    <name evidence="2" type="ORF">EVEC_LOCUS4880</name>
</gene>
<evidence type="ECO:0000313" key="2">
    <source>
        <dbReference type="EMBL" id="VDD90129.1"/>
    </source>
</evidence>
<sequence length="180" mass="20561">MISNSFSLALLFSTTLCKAQFGGSQNNDETLIYALNNPPRSCAVRNGDLLFINGQYSRRLTRPERRELASYKRRTDRRRFPRASRFYSPGFAQSRNGDFDIGGQMDVVGLLMGQSQDPYSYQNYYNEVNSPYLFYSYNPWLYMRQYSTGSAVPSTAYPTNVGTYNVSPNSYIKPPSFCVT</sequence>
<keyword evidence="1" id="KW-0732">Signal</keyword>
<name>A0A0N4V4X4_ENTVE</name>
<reference evidence="4" key="1">
    <citation type="submission" date="2017-02" db="UniProtKB">
        <authorList>
            <consortium name="WormBaseParasite"/>
        </authorList>
    </citation>
    <scope>IDENTIFICATION</scope>
</reference>
<dbReference type="EMBL" id="UXUI01007990">
    <property type="protein sequence ID" value="VDD90129.1"/>
    <property type="molecule type" value="Genomic_DNA"/>
</dbReference>
<dbReference type="Gene3D" id="3.30.1120.50">
    <property type="entry name" value="Pepsin inhibitor-3"/>
    <property type="match status" value="1"/>
</dbReference>
<evidence type="ECO:0000256" key="1">
    <source>
        <dbReference type="SAM" id="SignalP"/>
    </source>
</evidence>
<dbReference type="AlphaFoldDB" id="A0A0N4V4X4"/>
<reference evidence="2 3" key="2">
    <citation type="submission" date="2018-10" db="EMBL/GenBank/DDBJ databases">
        <authorList>
            <consortium name="Pathogen Informatics"/>
        </authorList>
    </citation>
    <scope>NUCLEOTIDE SEQUENCE [LARGE SCALE GENOMIC DNA]</scope>
</reference>
<proteinExistence type="predicted"/>
<feature type="chain" id="PRO_5043122675" evidence="1">
    <location>
        <begin position="20"/>
        <end position="180"/>
    </location>
</feature>
<dbReference type="Proteomes" id="UP000274131">
    <property type="component" value="Unassembled WGS sequence"/>
</dbReference>
<organism evidence="4">
    <name type="scientific">Enterobius vermicularis</name>
    <name type="common">Human pinworm</name>
    <dbReference type="NCBI Taxonomy" id="51028"/>
    <lineage>
        <taxon>Eukaryota</taxon>
        <taxon>Metazoa</taxon>
        <taxon>Ecdysozoa</taxon>
        <taxon>Nematoda</taxon>
        <taxon>Chromadorea</taxon>
        <taxon>Rhabditida</taxon>
        <taxon>Spirurina</taxon>
        <taxon>Oxyuridomorpha</taxon>
        <taxon>Oxyuroidea</taxon>
        <taxon>Oxyuridae</taxon>
        <taxon>Enterobius</taxon>
    </lineage>
</organism>
<evidence type="ECO:0000313" key="4">
    <source>
        <dbReference type="WBParaSite" id="EVEC_0000522701-mRNA-1"/>
    </source>
</evidence>
<dbReference type="InterPro" id="IPR038412">
    <property type="entry name" value="Pepsin-I3_sf"/>
</dbReference>
<protein>
    <submittedName>
        <fullName evidence="4">Pepsin-I3 domain-containing protein</fullName>
    </submittedName>
</protein>
<evidence type="ECO:0000313" key="3">
    <source>
        <dbReference type="Proteomes" id="UP000274131"/>
    </source>
</evidence>